<dbReference type="AlphaFoldDB" id="A0AAC9RIW5"/>
<keyword evidence="1" id="KW-0472">Membrane</keyword>
<gene>
    <name evidence="2" type="ORF">BJL90_11585</name>
    <name evidence="3" type="ORF">CLFO_12270</name>
</gene>
<keyword evidence="1" id="KW-0812">Transmembrane</keyword>
<sequence length="142" mass="15211">MEKIGLIKSLEGDKAIVEIRRASACGENCASCKGGCTPTAVYVTAKNHANASVGQYVKLKLESKKVIKAAFLVYLIPLLGMFFGIAAGLLGAEYLGYGNIKELIAAGAGFLMLALAYVFISYKDKKIKEGKEMEIVISHIMS</sequence>
<dbReference type="InterPro" id="IPR026268">
    <property type="entry name" value="RseC"/>
</dbReference>
<proteinExistence type="predicted"/>
<dbReference type="Proteomes" id="UP000192478">
    <property type="component" value="Chromosome"/>
</dbReference>
<evidence type="ECO:0000256" key="1">
    <source>
        <dbReference type="SAM" id="Phobius"/>
    </source>
</evidence>
<evidence type="ECO:0000313" key="3">
    <source>
        <dbReference type="EMBL" id="ARE86876.1"/>
    </source>
</evidence>
<accession>A0AAC9RIW5</accession>
<feature type="transmembrane region" description="Helical" evidence="1">
    <location>
        <begin position="69"/>
        <end position="91"/>
    </location>
</feature>
<dbReference type="PANTHER" id="PTHR35867">
    <property type="entry name" value="PROTEIN RSEC"/>
    <property type="match status" value="1"/>
</dbReference>
<dbReference type="InterPro" id="IPR007359">
    <property type="entry name" value="SigmaE_reg_RseC_MucC"/>
</dbReference>
<keyword evidence="4" id="KW-1185">Reference proteome</keyword>
<reference evidence="2 4" key="1">
    <citation type="submission" date="2016-10" db="EMBL/GenBank/DDBJ databases">
        <title>Complete Genome Sequence of Acetogen Clostridium formicoaceticum ATCC 27076.</title>
        <authorList>
            <person name="Bao T."/>
            <person name="Cheng C."/>
            <person name="Zhao J."/>
            <person name="Yang S.-T."/>
            <person name="Wang J."/>
            <person name="Wang M."/>
        </authorList>
    </citation>
    <scope>NUCLEOTIDE SEQUENCE [LARGE SCALE GENOMIC DNA]</scope>
    <source>
        <strain evidence="2 4">ATCC 27076</strain>
    </source>
</reference>
<dbReference type="Pfam" id="PF04246">
    <property type="entry name" value="RseC_MucC"/>
    <property type="match status" value="1"/>
</dbReference>
<keyword evidence="1" id="KW-1133">Transmembrane helix</keyword>
<dbReference type="EMBL" id="CP020559">
    <property type="protein sequence ID" value="ARE86876.1"/>
    <property type="molecule type" value="Genomic_DNA"/>
</dbReference>
<reference evidence="3 5" key="2">
    <citation type="submission" date="2017-03" db="EMBL/GenBank/DDBJ databases">
        <title>Complete sequence of Clostridium formicaceticum DSM 92.</title>
        <authorList>
            <person name="Poehlein A."/>
            <person name="Karl M."/>
            <person name="Bengelsdorf F.R."/>
            <person name="Duerre P."/>
            <person name="Daniel R."/>
        </authorList>
    </citation>
    <scope>NUCLEOTIDE SEQUENCE [LARGE SCALE GENOMIC DNA]</scope>
    <source>
        <strain evidence="3 5">DSM 92</strain>
    </source>
</reference>
<feature type="transmembrane region" description="Helical" evidence="1">
    <location>
        <begin position="103"/>
        <end position="122"/>
    </location>
</feature>
<name>A0AAC9RIW5_9CLOT</name>
<dbReference type="KEGG" id="cfm:BJL90_11585"/>
<organism evidence="3 5">
    <name type="scientific">Clostridium formicaceticum</name>
    <dbReference type="NCBI Taxonomy" id="1497"/>
    <lineage>
        <taxon>Bacteria</taxon>
        <taxon>Bacillati</taxon>
        <taxon>Bacillota</taxon>
        <taxon>Clostridia</taxon>
        <taxon>Eubacteriales</taxon>
        <taxon>Clostridiaceae</taxon>
        <taxon>Clostridium</taxon>
    </lineage>
</organism>
<dbReference type="RefSeq" id="WP_070968086.1">
    <property type="nucleotide sequence ID" value="NZ_CP017603.1"/>
</dbReference>
<dbReference type="PANTHER" id="PTHR35867:SF1">
    <property type="entry name" value="PROTEIN RSEC"/>
    <property type="match status" value="1"/>
</dbReference>
<dbReference type="PIRSF" id="PIRSF004923">
    <property type="entry name" value="RseC"/>
    <property type="match status" value="1"/>
</dbReference>
<evidence type="ECO:0000313" key="4">
    <source>
        <dbReference type="Proteomes" id="UP000177894"/>
    </source>
</evidence>
<dbReference type="Proteomes" id="UP000177894">
    <property type="component" value="Chromosome"/>
</dbReference>
<evidence type="ECO:0000313" key="5">
    <source>
        <dbReference type="Proteomes" id="UP000192478"/>
    </source>
</evidence>
<dbReference type="EMBL" id="CP017603">
    <property type="protein sequence ID" value="AOY76474.1"/>
    <property type="molecule type" value="Genomic_DNA"/>
</dbReference>
<evidence type="ECO:0000313" key="2">
    <source>
        <dbReference type="EMBL" id="AOY76474.1"/>
    </source>
</evidence>
<protein>
    <submittedName>
        <fullName evidence="2">Sigma E positive regulator RseC/MucC</fullName>
    </submittedName>
    <submittedName>
        <fullName evidence="3">SoxR reducing system protein RseC</fullName>
    </submittedName>
</protein>